<feature type="compositionally biased region" description="Basic residues" evidence="9">
    <location>
        <begin position="365"/>
        <end position="381"/>
    </location>
</feature>
<dbReference type="WBParaSite" id="Minc3s00878g18397">
    <property type="protein sequence ID" value="Minc3s00878g18397"/>
    <property type="gene ID" value="Minc3s00878g18397"/>
</dbReference>
<evidence type="ECO:0000313" key="12">
    <source>
        <dbReference type="WBParaSite" id="Minc3s00878g18397"/>
    </source>
</evidence>
<evidence type="ECO:0000256" key="3">
    <source>
        <dbReference type="ARBA" id="ARBA00022525"/>
    </source>
</evidence>
<evidence type="ECO:0000256" key="6">
    <source>
        <dbReference type="ARBA" id="ARBA00023157"/>
    </source>
</evidence>
<keyword evidence="6" id="KW-1015">Disulfide bond</keyword>
<feature type="region of interest" description="Disordered" evidence="9">
    <location>
        <begin position="338"/>
        <end position="384"/>
    </location>
</feature>
<dbReference type="FunFam" id="2.10.90.10:FF:000001">
    <property type="entry name" value="Bone morphogenetic protein 4"/>
    <property type="match status" value="1"/>
</dbReference>
<organism evidence="11 12">
    <name type="scientific">Meloidogyne incognita</name>
    <name type="common">Southern root-knot nematode worm</name>
    <name type="synonym">Oxyuris incognita</name>
    <dbReference type="NCBI Taxonomy" id="6306"/>
    <lineage>
        <taxon>Eukaryota</taxon>
        <taxon>Metazoa</taxon>
        <taxon>Ecdysozoa</taxon>
        <taxon>Nematoda</taxon>
        <taxon>Chromadorea</taxon>
        <taxon>Rhabditida</taxon>
        <taxon>Tylenchina</taxon>
        <taxon>Tylenchomorpha</taxon>
        <taxon>Tylenchoidea</taxon>
        <taxon>Meloidogynidae</taxon>
        <taxon>Meloidogyninae</taxon>
        <taxon>Meloidogyne</taxon>
        <taxon>Meloidogyne incognita group</taxon>
    </lineage>
</organism>
<keyword evidence="11" id="KW-1185">Reference proteome</keyword>
<evidence type="ECO:0000313" key="11">
    <source>
        <dbReference type="Proteomes" id="UP000887563"/>
    </source>
</evidence>
<evidence type="ECO:0000256" key="4">
    <source>
        <dbReference type="ARBA" id="ARBA00022729"/>
    </source>
</evidence>
<dbReference type="InterPro" id="IPR015615">
    <property type="entry name" value="TGF-beta-rel"/>
</dbReference>
<reference evidence="12" key="1">
    <citation type="submission" date="2022-11" db="UniProtKB">
        <authorList>
            <consortium name="WormBaseParasite"/>
        </authorList>
    </citation>
    <scope>IDENTIFICATION</scope>
</reference>
<dbReference type="CDD" id="cd13761">
    <property type="entry name" value="TGF_beta_BMP5_like"/>
    <property type="match status" value="1"/>
</dbReference>
<comment type="similarity">
    <text evidence="2 8">Belongs to the TGF-beta family.</text>
</comment>
<evidence type="ECO:0000256" key="1">
    <source>
        <dbReference type="ARBA" id="ARBA00004613"/>
    </source>
</evidence>
<dbReference type="AlphaFoldDB" id="A0A914LWF0"/>
<dbReference type="PROSITE" id="PS00250">
    <property type="entry name" value="TGF_BETA_1"/>
    <property type="match status" value="1"/>
</dbReference>
<keyword evidence="7" id="KW-0325">Glycoprotein</keyword>
<dbReference type="Pfam" id="PF00019">
    <property type="entry name" value="TGF_beta"/>
    <property type="match status" value="1"/>
</dbReference>
<keyword evidence="5 8" id="KW-0339">Growth factor</keyword>
<feature type="domain" description="TGF-beta family profile" evidence="10">
    <location>
        <begin position="368"/>
        <end position="491"/>
    </location>
</feature>
<dbReference type="SMART" id="SM00204">
    <property type="entry name" value="TGFB"/>
    <property type="match status" value="1"/>
</dbReference>
<evidence type="ECO:0000256" key="9">
    <source>
        <dbReference type="SAM" id="MobiDB-lite"/>
    </source>
</evidence>
<comment type="subcellular location">
    <subcellularLocation>
        <location evidence="1">Secreted</location>
    </subcellularLocation>
</comment>
<dbReference type="Gene3D" id="2.10.90.10">
    <property type="entry name" value="Cystine-knot cytokines"/>
    <property type="match status" value="1"/>
</dbReference>
<sequence>MSSTRLDQFYDINDSFVNIFSPKSILAALRWVKRWILLMTATVHQLLIWKKRRRFVEANIGGINRRPKGDSFNSISIFSLLINRLRNYCCPKYCFYSQDCSIQLSCFYLFLIFCFMFPSVLSFDASNNVITTPTFSVEERALLRKTFLNKFGLSHLNDWKKQENSTPKVPGYVWNLYRRLQQRKADFTTIRHFSTYSLEFLSNGYAKLVFNLSMGGKQFENEIISHGELRLPNWKEASISVRMDKYGDASKNRTYETPDSNNGIGFEQRPWIDLDGKLLTTSCHNQKLNLLLHFPLGIPINNVEYMLRAAALLIYANEKGSDFESKFNKNDSKQLKQRLKRSLSGATDENSKFEEEEDASLNTSRQKRRRLAAQQHRHRQHNSGSAAACRRADLYVDFGQLNWQDWIVAPSGYAAYQCKGRCSHPLPSHLNSSNHAIMQSLLHSIDPGAALAPSCVPVQMSSITILYRDTNNNALVVKAYADMRVDACGCQ</sequence>
<dbReference type="PROSITE" id="PS51362">
    <property type="entry name" value="TGF_BETA_2"/>
    <property type="match status" value="1"/>
</dbReference>
<dbReference type="InterPro" id="IPR017948">
    <property type="entry name" value="TGFb_CS"/>
</dbReference>
<evidence type="ECO:0000256" key="7">
    <source>
        <dbReference type="ARBA" id="ARBA00023180"/>
    </source>
</evidence>
<dbReference type="PANTHER" id="PTHR11848:SF310">
    <property type="entry name" value="PROTEIN 60A-RELATED"/>
    <property type="match status" value="1"/>
</dbReference>
<evidence type="ECO:0000256" key="2">
    <source>
        <dbReference type="ARBA" id="ARBA00006656"/>
    </source>
</evidence>
<dbReference type="SUPFAM" id="SSF57501">
    <property type="entry name" value="Cystine-knot cytokines"/>
    <property type="match status" value="1"/>
</dbReference>
<dbReference type="GO" id="GO:0005615">
    <property type="term" value="C:extracellular space"/>
    <property type="evidence" value="ECO:0007669"/>
    <property type="project" value="TreeGrafter"/>
</dbReference>
<dbReference type="InterPro" id="IPR029034">
    <property type="entry name" value="Cystine-knot_cytokine"/>
</dbReference>
<proteinExistence type="inferred from homology"/>
<keyword evidence="3" id="KW-0964">Secreted</keyword>
<dbReference type="GO" id="GO:0008083">
    <property type="term" value="F:growth factor activity"/>
    <property type="evidence" value="ECO:0007669"/>
    <property type="project" value="UniProtKB-KW"/>
</dbReference>
<evidence type="ECO:0000256" key="5">
    <source>
        <dbReference type="ARBA" id="ARBA00023030"/>
    </source>
</evidence>
<protein>
    <submittedName>
        <fullName evidence="12">TGF-beta family profile domain-containing protein</fullName>
    </submittedName>
</protein>
<keyword evidence="4" id="KW-0732">Signal</keyword>
<dbReference type="InterPro" id="IPR001839">
    <property type="entry name" value="TGF-b_C"/>
</dbReference>
<name>A0A914LWF0_MELIC</name>
<dbReference type="Proteomes" id="UP000887563">
    <property type="component" value="Unplaced"/>
</dbReference>
<evidence type="ECO:0000259" key="10">
    <source>
        <dbReference type="PROSITE" id="PS51362"/>
    </source>
</evidence>
<evidence type="ECO:0000256" key="8">
    <source>
        <dbReference type="RuleBase" id="RU000354"/>
    </source>
</evidence>
<dbReference type="PANTHER" id="PTHR11848">
    <property type="entry name" value="TGF-BETA FAMILY"/>
    <property type="match status" value="1"/>
</dbReference>
<dbReference type="GO" id="GO:0005125">
    <property type="term" value="F:cytokine activity"/>
    <property type="evidence" value="ECO:0007669"/>
    <property type="project" value="TreeGrafter"/>
</dbReference>
<accession>A0A914LWF0</accession>